<proteinExistence type="predicted"/>
<accession>A0A9J6DFT7</accession>
<dbReference type="InterPro" id="IPR004244">
    <property type="entry name" value="Transposase_22"/>
</dbReference>
<feature type="domain" description="FP protein C-terminal" evidence="1">
    <location>
        <begin position="224"/>
        <end position="273"/>
    </location>
</feature>
<organism evidence="2 3">
    <name type="scientific">Rhipicephalus microplus</name>
    <name type="common">Cattle tick</name>
    <name type="synonym">Boophilus microplus</name>
    <dbReference type="NCBI Taxonomy" id="6941"/>
    <lineage>
        <taxon>Eukaryota</taxon>
        <taxon>Metazoa</taxon>
        <taxon>Ecdysozoa</taxon>
        <taxon>Arthropoda</taxon>
        <taxon>Chelicerata</taxon>
        <taxon>Arachnida</taxon>
        <taxon>Acari</taxon>
        <taxon>Parasitiformes</taxon>
        <taxon>Ixodida</taxon>
        <taxon>Ixodoidea</taxon>
        <taxon>Ixodidae</taxon>
        <taxon>Rhipicephalinae</taxon>
        <taxon>Rhipicephalus</taxon>
        <taxon>Boophilus</taxon>
    </lineage>
</organism>
<dbReference type="VEuPathDB" id="VectorBase:LOC119159790"/>
<name>A0A9J6DFT7_RHIMP</name>
<dbReference type="EMBL" id="JABSTU010000009">
    <property type="protein sequence ID" value="KAH8020843.1"/>
    <property type="molecule type" value="Genomic_DNA"/>
</dbReference>
<gene>
    <name evidence="2" type="ORF">HPB51_005284</name>
</gene>
<comment type="caution">
    <text evidence="2">The sequence shown here is derived from an EMBL/GenBank/DDBJ whole genome shotgun (WGS) entry which is preliminary data.</text>
</comment>
<reference evidence="2" key="2">
    <citation type="submission" date="2021-09" db="EMBL/GenBank/DDBJ databases">
        <authorList>
            <person name="Jia N."/>
            <person name="Wang J."/>
            <person name="Shi W."/>
            <person name="Du L."/>
            <person name="Sun Y."/>
            <person name="Zhan W."/>
            <person name="Jiang J."/>
            <person name="Wang Q."/>
            <person name="Zhang B."/>
            <person name="Ji P."/>
            <person name="Sakyi L.B."/>
            <person name="Cui X."/>
            <person name="Yuan T."/>
            <person name="Jiang B."/>
            <person name="Yang W."/>
            <person name="Lam T.T.-Y."/>
            <person name="Chang Q."/>
            <person name="Ding S."/>
            <person name="Wang X."/>
            <person name="Zhu J."/>
            <person name="Ruan X."/>
            <person name="Zhao L."/>
            <person name="Wei J."/>
            <person name="Que T."/>
            <person name="Du C."/>
            <person name="Cheng J."/>
            <person name="Dai P."/>
            <person name="Han X."/>
            <person name="Huang E."/>
            <person name="Gao Y."/>
            <person name="Liu J."/>
            <person name="Shao H."/>
            <person name="Ye R."/>
            <person name="Li L."/>
            <person name="Wei W."/>
            <person name="Wang X."/>
            <person name="Wang C."/>
            <person name="Huo Q."/>
            <person name="Li W."/>
            <person name="Guo W."/>
            <person name="Chen H."/>
            <person name="Chen S."/>
            <person name="Zhou L."/>
            <person name="Zhou L."/>
            <person name="Ni X."/>
            <person name="Tian J."/>
            <person name="Zhou Y."/>
            <person name="Sheng Y."/>
            <person name="Liu T."/>
            <person name="Pan Y."/>
            <person name="Xia L."/>
            <person name="Li J."/>
            <person name="Zhao F."/>
            <person name="Cao W."/>
        </authorList>
    </citation>
    <scope>NUCLEOTIDE SEQUENCE</scope>
    <source>
        <strain evidence="2">Rmic-2018</strain>
        <tissue evidence="2">Larvae</tissue>
    </source>
</reference>
<dbReference type="PANTHER" id="PTHR11505">
    <property type="entry name" value="L1 TRANSPOSABLE ELEMENT-RELATED"/>
    <property type="match status" value="1"/>
</dbReference>
<dbReference type="InterPro" id="IPR057251">
    <property type="entry name" value="FP_C"/>
</dbReference>
<protein>
    <recommendedName>
        <fullName evidence="1">FP protein C-terminal domain-containing protein</fullName>
    </recommendedName>
</protein>
<dbReference type="Proteomes" id="UP000821866">
    <property type="component" value="Chromosome 7"/>
</dbReference>
<sequence>MGERNASGLQDVTKALAEKQPNSIKGVVKVLGDLLAKLDVFSSDVKNEVAKVATSNAEIRTELGDIHKSMKFMNDCFENFKKDVDGFRCEISEVKTRNAECCKQNRDLRKELAVARKEFVDLKQYSRNMNVEIQGLPVAPNEDLETVVEDIAKCLEVEVSKDDIDVAHRVPTKKKDQFNVIVKFRTRRARDSLLEATRKMKLQTGLLGFDHDLPLYLNEHPCVENKILLGKARQAKRDKDWKFVWVSQGRILLRKAEKSTLLHITCDADLAKVV</sequence>
<evidence type="ECO:0000313" key="3">
    <source>
        <dbReference type="Proteomes" id="UP000821866"/>
    </source>
</evidence>
<evidence type="ECO:0000313" key="2">
    <source>
        <dbReference type="EMBL" id="KAH8020843.1"/>
    </source>
</evidence>
<evidence type="ECO:0000259" key="1">
    <source>
        <dbReference type="Pfam" id="PF25298"/>
    </source>
</evidence>
<dbReference type="Pfam" id="PF25298">
    <property type="entry name" value="Baculo_FP_2nd"/>
    <property type="match status" value="1"/>
</dbReference>
<reference evidence="2" key="1">
    <citation type="journal article" date="2020" name="Cell">
        <title>Large-Scale Comparative Analyses of Tick Genomes Elucidate Their Genetic Diversity and Vector Capacities.</title>
        <authorList>
            <consortium name="Tick Genome and Microbiome Consortium (TIGMIC)"/>
            <person name="Jia N."/>
            <person name="Wang J."/>
            <person name="Shi W."/>
            <person name="Du L."/>
            <person name="Sun Y."/>
            <person name="Zhan W."/>
            <person name="Jiang J.F."/>
            <person name="Wang Q."/>
            <person name="Zhang B."/>
            <person name="Ji P."/>
            <person name="Bell-Sakyi L."/>
            <person name="Cui X.M."/>
            <person name="Yuan T.T."/>
            <person name="Jiang B.G."/>
            <person name="Yang W.F."/>
            <person name="Lam T.T."/>
            <person name="Chang Q.C."/>
            <person name="Ding S.J."/>
            <person name="Wang X.J."/>
            <person name="Zhu J.G."/>
            <person name="Ruan X.D."/>
            <person name="Zhao L."/>
            <person name="Wei J.T."/>
            <person name="Ye R.Z."/>
            <person name="Que T.C."/>
            <person name="Du C.H."/>
            <person name="Zhou Y.H."/>
            <person name="Cheng J.X."/>
            <person name="Dai P.F."/>
            <person name="Guo W.B."/>
            <person name="Han X.H."/>
            <person name="Huang E.J."/>
            <person name="Li L.F."/>
            <person name="Wei W."/>
            <person name="Gao Y.C."/>
            <person name="Liu J.Z."/>
            <person name="Shao H.Z."/>
            <person name="Wang X."/>
            <person name="Wang C.C."/>
            <person name="Yang T.C."/>
            <person name="Huo Q.B."/>
            <person name="Li W."/>
            <person name="Chen H.Y."/>
            <person name="Chen S.E."/>
            <person name="Zhou L.G."/>
            <person name="Ni X.B."/>
            <person name="Tian J.H."/>
            <person name="Sheng Y."/>
            <person name="Liu T."/>
            <person name="Pan Y.S."/>
            <person name="Xia L.Y."/>
            <person name="Li J."/>
            <person name="Zhao F."/>
            <person name="Cao W.C."/>
        </authorList>
    </citation>
    <scope>NUCLEOTIDE SEQUENCE</scope>
    <source>
        <strain evidence="2">Rmic-2018</strain>
    </source>
</reference>
<keyword evidence="3" id="KW-1185">Reference proteome</keyword>
<dbReference type="AlphaFoldDB" id="A0A9J6DFT7"/>